<evidence type="ECO:0000256" key="1">
    <source>
        <dbReference type="SAM" id="SignalP"/>
    </source>
</evidence>
<dbReference type="RefSeq" id="WP_048931299.1">
    <property type="nucleotide sequence ID" value="NZ_KQ235888.1"/>
</dbReference>
<proteinExistence type="predicted"/>
<keyword evidence="1" id="KW-0732">Signal</keyword>
<protein>
    <submittedName>
        <fullName evidence="2">Uncharacterized protein</fullName>
    </submittedName>
</protein>
<gene>
    <name evidence="2" type="ORF">HMPREF9470_05563</name>
</gene>
<evidence type="ECO:0000313" key="2">
    <source>
        <dbReference type="EMBL" id="KMW10421.1"/>
    </source>
</evidence>
<feature type="chain" id="PRO_5005315124" evidence="1">
    <location>
        <begin position="28"/>
        <end position="369"/>
    </location>
</feature>
<accession>A0A0J9BDU5</accession>
<feature type="signal peptide" evidence="1">
    <location>
        <begin position="1"/>
        <end position="27"/>
    </location>
</feature>
<dbReference type="OrthoDB" id="1957129at2"/>
<sequence length="369" mass="41221">MKKLSVFLTLILLISLLAACGSAPVSSEPLESSQSAAESIQTDILYAVFSAEDIKEYPIEYTGTQKTAEELVNELSELTGLDFIITASQTEDSWIVDWAADSTLIAGLDDREQKEEFHFFDADSLRWFMMDSLWYTLTENCEVENIYYTMDGGRELFFEGDMVLSPVSVFPSDIPYMGLGFYFAHADVRGDDETPYARTRGLWRMDGATDTASIEMDGFGGFTMYYASGLVEASGYLECVEEYENGDFRYDMYTVEGALVASFYFDSDTQFHVGNDDGSVYLLDTKATYQGFWEYPDGTILEINEERWNLYAADGSTPFAGGPVEYDEEAVYLMNEDGSSGGKVYFDENGDLIDISGDVLTYLGMSIEG</sequence>
<dbReference type="GeneID" id="93166075"/>
<dbReference type="Proteomes" id="UP000037392">
    <property type="component" value="Unassembled WGS sequence"/>
</dbReference>
<evidence type="ECO:0000313" key="3">
    <source>
        <dbReference type="Proteomes" id="UP000037392"/>
    </source>
</evidence>
<dbReference type="AlphaFoldDB" id="A0A0J9BDU5"/>
<comment type="caution">
    <text evidence="2">The sequence shown here is derived from an EMBL/GenBank/DDBJ whole genome shotgun (WGS) entry which is preliminary data.</text>
</comment>
<organism evidence="2 3">
    <name type="scientific">[Clostridium] citroniae WAL-19142</name>
    <dbReference type="NCBI Taxonomy" id="742734"/>
    <lineage>
        <taxon>Bacteria</taxon>
        <taxon>Bacillati</taxon>
        <taxon>Bacillota</taxon>
        <taxon>Clostridia</taxon>
        <taxon>Lachnospirales</taxon>
        <taxon>Lachnospiraceae</taxon>
        <taxon>Enterocloster</taxon>
    </lineage>
</organism>
<dbReference type="PATRIC" id="fig|742734.4.peg.5959"/>
<reference evidence="2 3" key="1">
    <citation type="submission" date="2011-04" db="EMBL/GenBank/DDBJ databases">
        <title>The Genome Sequence of Clostridium citroniae WAL-19142.</title>
        <authorList>
            <consortium name="The Broad Institute Genome Sequencing Platform"/>
            <person name="Earl A."/>
            <person name="Ward D."/>
            <person name="Feldgarden M."/>
            <person name="Gevers D."/>
            <person name="Warren Y.A."/>
            <person name="Tyrrell K.L."/>
            <person name="Citron D.M."/>
            <person name="Goldstein E.J."/>
            <person name="Daigneault M."/>
            <person name="Allen-Vercoe E."/>
            <person name="Young S.K."/>
            <person name="Zeng Q."/>
            <person name="Gargeya S."/>
            <person name="Fitzgerald M."/>
            <person name="Haas B."/>
            <person name="Abouelleil A."/>
            <person name="Alvarado L."/>
            <person name="Arachchi H.M."/>
            <person name="Berlin A."/>
            <person name="Brown A."/>
            <person name="Chapman S.B."/>
            <person name="Chen Z."/>
            <person name="Dunbar C."/>
            <person name="Freedman E."/>
            <person name="Gearin G."/>
            <person name="Gellesch M."/>
            <person name="Goldberg J."/>
            <person name="Griggs A."/>
            <person name="Gujja S."/>
            <person name="Heilman E.R."/>
            <person name="Heiman D."/>
            <person name="Howarth C."/>
            <person name="Larson L."/>
            <person name="Lui A."/>
            <person name="MacDonald P.J."/>
            <person name="Mehta T."/>
            <person name="Montmayeur A."/>
            <person name="Murphy C."/>
            <person name="Neiman D."/>
            <person name="Pearson M."/>
            <person name="Priest M."/>
            <person name="Roberts A."/>
            <person name="Saif S."/>
            <person name="Shea T."/>
            <person name="Shenoy N."/>
            <person name="Sisk P."/>
            <person name="Stolte C."/>
            <person name="Sykes S."/>
            <person name="White J."/>
            <person name="Yandava C."/>
            <person name="Wortman J."/>
            <person name="Nusbaum C."/>
            <person name="Birren B."/>
        </authorList>
    </citation>
    <scope>NUCLEOTIDE SEQUENCE [LARGE SCALE GENOMIC DNA]</scope>
    <source>
        <strain evidence="2 3">WAL-19142</strain>
    </source>
</reference>
<dbReference type="PROSITE" id="PS51257">
    <property type="entry name" value="PROKAR_LIPOPROTEIN"/>
    <property type="match status" value="1"/>
</dbReference>
<dbReference type="EMBL" id="ADLK01000060">
    <property type="protein sequence ID" value="KMW10421.1"/>
    <property type="molecule type" value="Genomic_DNA"/>
</dbReference>
<name>A0A0J9BDU5_9FIRM</name>